<evidence type="ECO:0000256" key="3">
    <source>
        <dbReference type="ARBA" id="ARBA00022763"/>
    </source>
</evidence>
<dbReference type="NCBIfam" id="NF000868">
    <property type="entry name" value="PRK00080.1"/>
    <property type="match status" value="1"/>
</dbReference>
<accession>A0AAN2YM67</accession>
<feature type="binding site" evidence="9">
    <location>
        <position position="312"/>
    </location>
    <ligand>
        <name>DNA</name>
        <dbReference type="ChEBI" id="CHEBI:16991"/>
    </ligand>
</feature>
<keyword evidence="7 9" id="KW-0233">DNA recombination</keyword>
<evidence type="ECO:0000259" key="10">
    <source>
        <dbReference type="SMART" id="SM00382"/>
    </source>
</evidence>
<proteinExistence type="inferred from homology"/>
<feature type="binding site" evidence="9">
    <location>
        <position position="64"/>
    </location>
    <ligand>
        <name>ATP</name>
        <dbReference type="ChEBI" id="CHEBI:30616"/>
    </ligand>
</feature>
<reference evidence="11 12" key="1">
    <citation type="submission" date="2019-04" db="EMBL/GenBank/DDBJ databases">
        <authorList>
            <consortium name="GenomeTrakr: Next Generation Sequencing Network for Food Pathogen Tracability"/>
        </authorList>
    </citation>
    <scope>NUCLEOTIDE SEQUENCE [LARGE SCALE GENOMIC DNA]</scope>
    <source>
        <strain evidence="12">FDA1077646-S145-002</strain>
    </source>
</reference>
<dbReference type="GO" id="GO:0048476">
    <property type="term" value="C:Holliday junction resolvase complex"/>
    <property type="evidence" value="ECO:0007669"/>
    <property type="project" value="UniProtKB-UniRule"/>
</dbReference>
<organism evidence="11 12">
    <name type="scientific">Listeria monocytogenes</name>
    <dbReference type="NCBI Taxonomy" id="1639"/>
    <lineage>
        <taxon>Bacteria</taxon>
        <taxon>Bacillati</taxon>
        <taxon>Bacillota</taxon>
        <taxon>Bacilli</taxon>
        <taxon>Bacillales</taxon>
        <taxon>Listeriaceae</taxon>
        <taxon>Listeria</taxon>
    </lineage>
</organism>
<dbReference type="PANTHER" id="PTHR42848:SF1">
    <property type="entry name" value="HOLLIDAY JUNCTION BRANCH MIGRATION COMPLEX SUBUNIT RUVB"/>
    <property type="match status" value="1"/>
</dbReference>
<feature type="binding site" evidence="9">
    <location>
        <begin position="130"/>
        <end position="132"/>
    </location>
    <ligand>
        <name>ATP</name>
        <dbReference type="ChEBI" id="CHEBI:30616"/>
    </ligand>
</feature>
<dbReference type="HAMAP" id="MF_00016">
    <property type="entry name" value="DNA_HJ_migration_RuvB"/>
    <property type="match status" value="1"/>
</dbReference>
<feature type="binding site" evidence="9">
    <location>
        <position position="67"/>
    </location>
    <ligand>
        <name>ATP</name>
        <dbReference type="ChEBI" id="CHEBI:30616"/>
    </ligand>
</feature>
<dbReference type="InterPro" id="IPR003593">
    <property type="entry name" value="AAA+_ATPase"/>
</dbReference>
<feature type="binding site" evidence="9">
    <location>
        <position position="68"/>
    </location>
    <ligand>
        <name>ATP</name>
        <dbReference type="ChEBI" id="CHEBI:30616"/>
    </ligand>
</feature>
<comment type="function">
    <text evidence="9">The RuvA-RuvB-RuvC complex processes Holliday junction (HJ) DNA during genetic recombination and DNA repair, while the RuvA-RuvB complex plays an important role in the rescue of blocked DNA replication forks via replication fork reversal (RFR). RuvA specifically binds to HJ cruciform DNA, conferring on it an open structure. The RuvB hexamer acts as an ATP-dependent pump, pulling dsDNA into and through the RuvAB complex. RuvB forms 2 homohexamers on either side of HJ DNA bound by 1 or 2 RuvA tetramers; 4 subunits per hexamer contact DNA at a time. Coordinated motions by a converter formed by DNA-disengaged RuvB subunits stimulates ATP hydrolysis and nucleotide exchange. Immobilization of the converter enables RuvB to convert the ATP-contained energy into a lever motion, pulling 2 nucleotides of DNA out of the RuvA tetramer per ATP hydrolyzed, thus driving DNA branch migration. The RuvB motors rotate together with the DNA substrate, which together with the progressing nucleotide cycle form the mechanistic basis for DNA recombination by continuous HJ branch migration. Branch migration allows RuvC to scan DNA until it finds its consensus sequence, where it cleaves and resolves cruciform DNA.</text>
</comment>
<feature type="binding site" evidence="9">
    <location>
        <position position="173"/>
    </location>
    <ligand>
        <name>ATP</name>
        <dbReference type="ChEBI" id="CHEBI:30616"/>
    </ligand>
</feature>
<comment type="domain">
    <text evidence="9">Has 3 domains, the large (RuvB-L) and small ATPase (RuvB-S) domains and the C-terminal head (RuvB-H) domain. The head domain binds DNA, while the ATPase domains jointly bind ATP, ADP or are empty depending on the state of the subunit in the translocation cycle. During a single DNA translocation step the structure of each domain remains the same, but their relative positions change.</text>
</comment>
<evidence type="ECO:0000256" key="8">
    <source>
        <dbReference type="ARBA" id="ARBA00023204"/>
    </source>
</evidence>
<evidence type="ECO:0000256" key="6">
    <source>
        <dbReference type="ARBA" id="ARBA00023125"/>
    </source>
</evidence>
<evidence type="ECO:0000256" key="4">
    <source>
        <dbReference type="ARBA" id="ARBA00022801"/>
    </source>
</evidence>
<dbReference type="Gene3D" id="3.40.50.300">
    <property type="entry name" value="P-loop containing nucleotide triphosphate hydrolases"/>
    <property type="match status" value="1"/>
</dbReference>
<dbReference type="Pfam" id="PF17864">
    <property type="entry name" value="AAA_lid_4"/>
    <property type="match status" value="1"/>
</dbReference>
<keyword evidence="5 9" id="KW-0067">ATP-binding</keyword>
<dbReference type="Pfam" id="PF05491">
    <property type="entry name" value="WHD_RuvB"/>
    <property type="match status" value="1"/>
</dbReference>
<keyword evidence="8 9" id="KW-0234">DNA repair</keyword>
<feature type="domain" description="AAA+ ATPase" evidence="10">
    <location>
        <begin position="53"/>
        <end position="184"/>
    </location>
</feature>
<dbReference type="GO" id="GO:0006310">
    <property type="term" value="P:DNA recombination"/>
    <property type="evidence" value="ECO:0007669"/>
    <property type="project" value="UniProtKB-UniRule"/>
</dbReference>
<dbReference type="EMBL" id="AACKFB010000024">
    <property type="protein sequence ID" value="EAK9429182.1"/>
    <property type="molecule type" value="Genomic_DNA"/>
</dbReference>
<dbReference type="Gene3D" id="1.10.8.60">
    <property type="match status" value="1"/>
</dbReference>
<dbReference type="GO" id="GO:0016787">
    <property type="term" value="F:hydrolase activity"/>
    <property type="evidence" value="ECO:0007669"/>
    <property type="project" value="UniProtKB-KW"/>
</dbReference>
<feature type="binding site" evidence="9">
    <location>
        <position position="69"/>
    </location>
    <ligand>
        <name>ATP</name>
        <dbReference type="ChEBI" id="CHEBI:30616"/>
    </ligand>
</feature>
<sequence length="335" mass="37177">MDERIISSEKVDAEEVSFETSLRPQNLSQYIGQDKVKNNLTVFIEAATLRNEALDHVLLYGPPGLGKTTLAMVIASEMGSQIKTTSGPAIERPGDLATILTSLEPGDVLFIDEIHRLSRAIEEILYPAMEDYCLDIVIGTGPTARSVRLDLPPFTLIGATTRAGLLSAPLRDRFGVIDHLEFYTEEQLTEIVLRTSNILDTKIDDLGAREIARRSRGTPRIANRLLKRVRDFAQVRGNGTVTEKLAKEALTLLQVDPRGLDTIDQKLLHTIIQSFRGGPVGLDTIAASIGEERETIEDMQEPYLLQIGFLQRTPRGRIVTETAYNHLGISYEKEV</sequence>
<dbReference type="EC" id="3.6.4.-" evidence="9"/>
<feature type="binding site" evidence="9">
    <location>
        <position position="293"/>
    </location>
    <ligand>
        <name>DNA</name>
        <dbReference type="ChEBI" id="CHEBI:16991"/>
    </ligand>
</feature>
<keyword evidence="6 9" id="KW-0238">DNA-binding</keyword>
<dbReference type="SUPFAM" id="SSF52540">
    <property type="entry name" value="P-loop containing nucleoside triphosphate hydrolases"/>
    <property type="match status" value="1"/>
</dbReference>
<feature type="binding site" evidence="9">
    <location>
        <position position="22"/>
    </location>
    <ligand>
        <name>ATP</name>
        <dbReference type="ChEBI" id="CHEBI:30616"/>
    </ligand>
</feature>
<dbReference type="SUPFAM" id="SSF46785">
    <property type="entry name" value="Winged helix' DNA-binding domain"/>
    <property type="match status" value="1"/>
</dbReference>
<dbReference type="Pfam" id="PF05496">
    <property type="entry name" value="RuvB_N"/>
    <property type="match status" value="1"/>
</dbReference>
<feature type="binding site" evidence="9">
    <location>
        <position position="68"/>
    </location>
    <ligand>
        <name>Mg(2+)</name>
        <dbReference type="ChEBI" id="CHEBI:18420"/>
    </ligand>
</feature>
<feature type="binding site" evidence="9">
    <location>
        <position position="220"/>
    </location>
    <ligand>
        <name>ATP</name>
        <dbReference type="ChEBI" id="CHEBI:30616"/>
    </ligand>
</feature>
<evidence type="ECO:0000256" key="9">
    <source>
        <dbReference type="HAMAP-Rule" id="MF_00016"/>
    </source>
</evidence>
<dbReference type="CDD" id="cd00009">
    <property type="entry name" value="AAA"/>
    <property type="match status" value="1"/>
</dbReference>
<evidence type="ECO:0000256" key="5">
    <source>
        <dbReference type="ARBA" id="ARBA00022840"/>
    </source>
</evidence>
<comment type="catalytic activity">
    <reaction evidence="9">
        <text>ATP + H2O = ADP + phosphate + H(+)</text>
        <dbReference type="Rhea" id="RHEA:13065"/>
        <dbReference type="ChEBI" id="CHEBI:15377"/>
        <dbReference type="ChEBI" id="CHEBI:15378"/>
        <dbReference type="ChEBI" id="CHEBI:30616"/>
        <dbReference type="ChEBI" id="CHEBI:43474"/>
        <dbReference type="ChEBI" id="CHEBI:456216"/>
    </reaction>
</comment>
<dbReference type="InterPro" id="IPR041445">
    <property type="entry name" value="AAA_lid_4"/>
</dbReference>
<keyword evidence="4 9" id="KW-0378">Hydrolase</keyword>
<dbReference type="InterPro" id="IPR008823">
    <property type="entry name" value="RuvB_wg_C"/>
</dbReference>
<comment type="caution">
    <text evidence="9">Lacks conserved residue(s) required for the propagation of feature annotation.</text>
</comment>
<dbReference type="Gene3D" id="1.10.10.10">
    <property type="entry name" value="Winged helix-like DNA-binding domain superfamily/Winged helix DNA-binding domain"/>
    <property type="match status" value="1"/>
</dbReference>
<feature type="binding site" evidence="9">
    <location>
        <position position="317"/>
    </location>
    <ligand>
        <name>DNA</name>
        <dbReference type="ChEBI" id="CHEBI:16991"/>
    </ligand>
</feature>
<dbReference type="PANTHER" id="PTHR42848">
    <property type="match status" value="1"/>
</dbReference>
<dbReference type="AlphaFoldDB" id="A0AAN2YM67"/>
<dbReference type="InterPro" id="IPR036388">
    <property type="entry name" value="WH-like_DNA-bd_sf"/>
</dbReference>
<evidence type="ECO:0000256" key="2">
    <source>
        <dbReference type="ARBA" id="ARBA00022741"/>
    </source>
</evidence>
<dbReference type="InterPro" id="IPR008824">
    <property type="entry name" value="RuvB-like_N"/>
</dbReference>
<comment type="subunit">
    <text evidence="9">Homohexamer. Forms an RuvA(8)-RuvB(12)-Holliday junction (HJ) complex. HJ DNA is sandwiched between 2 RuvA tetramers; dsDNA enters through RuvA and exits via RuvB. An RuvB hexamer assembles on each DNA strand where it exits the tetramer. Each RuvB hexamer is contacted by two RuvA subunits (via domain III) on 2 adjacent RuvB subunits; this complex drives branch migration. In the full resolvosome a probable DNA-RuvA(4)-RuvB(12)-RuvC(2) complex forms which resolves the HJ.</text>
</comment>
<dbReference type="GO" id="GO:0006281">
    <property type="term" value="P:DNA repair"/>
    <property type="evidence" value="ECO:0007669"/>
    <property type="project" value="UniProtKB-UniRule"/>
</dbReference>
<dbReference type="Proteomes" id="UP000484022">
    <property type="component" value="Unassembled WGS sequence"/>
</dbReference>
<dbReference type="GO" id="GO:0000400">
    <property type="term" value="F:four-way junction DNA binding"/>
    <property type="evidence" value="ECO:0007669"/>
    <property type="project" value="UniProtKB-UniRule"/>
</dbReference>
<keyword evidence="1 9" id="KW-0963">Cytoplasm</keyword>
<feature type="region of interest" description="Head domain (RuvB-H)" evidence="9">
    <location>
        <begin position="257"/>
        <end position="335"/>
    </location>
</feature>
<evidence type="ECO:0000313" key="11">
    <source>
        <dbReference type="EMBL" id="EAK9429182.1"/>
    </source>
</evidence>
<comment type="subcellular location">
    <subcellularLocation>
        <location evidence="9">Cytoplasm</location>
    </subcellularLocation>
</comment>
<dbReference type="InterPro" id="IPR004605">
    <property type="entry name" value="DNA_helicase_Holl-junc_RuvB"/>
</dbReference>
<feature type="binding site" evidence="9">
    <location>
        <position position="183"/>
    </location>
    <ligand>
        <name>ATP</name>
        <dbReference type="ChEBI" id="CHEBI:30616"/>
    </ligand>
</feature>
<keyword evidence="3 9" id="KW-0227">DNA damage</keyword>
<comment type="similarity">
    <text evidence="9">Belongs to the RuvB family.</text>
</comment>
<feature type="binding site" evidence="9">
    <location>
        <position position="23"/>
    </location>
    <ligand>
        <name>ATP</name>
        <dbReference type="ChEBI" id="CHEBI:30616"/>
    </ligand>
</feature>
<comment type="caution">
    <text evidence="11">The sequence shown here is derived from an EMBL/GenBank/DDBJ whole genome shotgun (WGS) entry which is preliminary data.</text>
</comment>
<protein>
    <recommendedName>
        <fullName evidence="9">Holliday junction branch migration complex subunit RuvB</fullName>
        <ecNumber evidence="9">3.6.4.-</ecNumber>
    </recommendedName>
</protein>
<gene>
    <name evidence="9 11" type="primary">ruvB</name>
    <name evidence="11" type="ORF">FC284_12615</name>
</gene>
<name>A0AAN2YM67_LISMN</name>
<evidence type="ECO:0000256" key="7">
    <source>
        <dbReference type="ARBA" id="ARBA00023172"/>
    </source>
</evidence>
<keyword evidence="11" id="KW-0347">Helicase</keyword>
<dbReference type="GO" id="GO:0005524">
    <property type="term" value="F:ATP binding"/>
    <property type="evidence" value="ECO:0007669"/>
    <property type="project" value="UniProtKB-UniRule"/>
</dbReference>
<evidence type="ECO:0000256" key="1">
    <source>
        <dbReference type="ARBA" id="ARBA00022490"/>
    </source>
</evidence>
<dbReference type="InterPro" id="IPR036390">
    <property type="entry name" value="WH_DNA-bd_sf"/>
</dbReference>
<keyword evidence="2 9" id="KW-0547">Nucleotide-binding</keyword>
<evidence type="ECO:0000313" key="12">
    <source>
        <dbReference type="Proteomes" id="UP000484022"/>
    </source>
</evidence>
<dbReference type="SMART" id="SM00382">
    <property type="entry name" value="AAA"/>
    <property type="match status" value="1"/>
</dbReference>
<dbReference type="GO" id="GO:0005737">
    <property type="term" value="C:cytoplasm"/>
    <property type="evidence" value="ECO:0007669"/>
    <property type="project" value="UniProtKB-SubCell"/>
</dbReference>
<dbReference type="GO" id="GO:0009378">
    <property type="term" value="F:four-way junction helicase activity"/>
    <property type="evidence" value="ECO:0007669"/>
    <property type="project" value="InterPro"/>
</dbReference>
<dbReference type="NCBIfam" id="TIGR00635">
    <property type="entry name" value="ruvB"/>
    <property type="match status" value="1"/>
</dbReference>
<feature type="region of interest" description="Small ATPAse domain (RuvB-S)" evidence="9">
    <location>
        <begin position="184"/>
        <end position="254"/>
    </location>
</feature>
<dbReference type="InterPro" id="IPR027417">
    <property type="entry name" value="P-loop_NTPase"/>
</dbReference>